<feature type="domain" description="Knr4/Smi1-like" evidence="1">
    <location>
        <begin position="42"/>
        <end position="136"/>
    </location>
</feature>
<dbReference type="RefSeq" id="WP_109727732.1">
    <property type="nucleotide sequence ID" value="NZ_QGDI01000014.1"/>
</dbReference>
<evidence type="ECO:0000313" key="3">
    <source>
        <dbReference type="Proteomes" id="UP000245720"/>
    </source>
</evidence>
<dbReference type="Pfam" id="PF09346">
    <property type="entry name" value="SMI1_KNR4"/>
    <property type="match status" value="1"/>
</dbReference>
<dbReference type="InterPro" id="IPR018958">
    <property type="entry name" value="Knr4/Smi1-like_dom"/>
</dbReference>
<dbReference type="Proteomes" id="UP000245720">
    <property type="component" value="Unassembled WGS sequence"/>
</dbReference>
<dbReference type="Gene3D" id="3.40.1580.10">
    <property type="entry name" value="SMI1/KNR4-like"/>
    <property type="match status" value="1"/>
</dbReference>
<evidence type="ECO:0000259" key="1">
    <source>
        <dbReference type="Pfam" id="PF09346"/>
    </source>
</evidence>
<dbReference type="SUPFAM" id="SSF160631">
    <property type="entry name" value="SMI1/KNR4-like"/>
    <property type="match status" value="1"/>
</dbReference>
<evidence type="ECO:0000313" key="2">
    <source>
        <dbReference type="EMBL" id="PWJ10408.1"/>
    </source>
</evidence>
<dbReference type="EMBL" id="QGDI01000014">
    <property type="protein sequence ID" value="PWJ10408.1"/>
    <property type="molecule type" value="Genomic_DNA"/>
</dbReference>
<name>A0A315XU55_RUMFL</name>
<dbReference type="OrthoDB" id="1827566at2"/>
<dbReference type="AlphaFoldDB" id="A0A315XU55"/>
<dbReference type="InterPro" id="IPR037883">
    <property type="entry name" value="Knr4/Smi1-like_sf"/>
</dbReference>
<reference evidence="2 3" key="1">
    <citation type="submission" date="2018-05" db="EMBL/GenBank/DDBJ databases">
        <title>The Hungate 1000. A catalogue of reference genomes from the rumen microbiome.</title>
        <authorList>
            <person name="Kelly W."/>
        </authorList>
    </citation>
    <scope>NUCLEOTIDE SEQUENCE [LARGE SCALE GENOMIC DNA]</scope>
    <source>
        <strain evidence="2 3">SAb67</strain>
    </source>
</reference>
<accession>A0A315XU55</accession>
<organism evidence="2 3">
    <name type="scientific">Ruminococcus flavefaciens</name>
    <dbReference type="NCBI Taxonomy" id="1265"/>
    <lineage>
        <taxon>Bacteria</taxon>
        <taxon>Bacillati</taxon>
        <taxon>Bacillota</taxon>
        <taxon>Clostridia</taxon>
        <taxon>Eubacteriales</taxon>
        <taxon>Oscillospiraceae</taxon>
        <taxon>Ruminococcus</taxon>
    </lineage>
</organism>
<gene>
    <name evidence="2" type="ORF">IE37_03046</name>
</gene>
<comment type="caution">
    <text evidence="2">The sequence shown here is derived from an EMBL/GenBank/DDBJ whole genome shotgun (WGS) entry which is preliminary data.</text>
</comment>
<proteinExistence type="predicted"/>
<sequence length="165" mass="19413">MYIPEIPNNSITKEIKKLTALCEKKIAEYGENSSWFKPPMIENDIQKWETENNIKLPATYREWLLFSEESLIRNDLAHFYRLDDFKYNVIDVSPDLIVIGEIFGDGELICLSRSKNTFCIFDHGESEVQEDFRDILKEIIRILDEKSSLSPKMQDLLMQMVKDKK</sequence>
<protein>
    <recommendedName>
        <fullName evidence="1">Knr4/Smi1-like domain-containing protein</fullName>
    </recommendedName>
</protein>